<dbReference type="AlphaFoldDB" id="A0A2I8EXS5"/>
<dbReference type="Gene3D" id="1.20.120.620">
    <property type="entry name" value="Backbone structure of the membrane domain of e. Coli histidine kinase receptor kdpd"/>
    <property type="match status" value="1"/>
</dbReference>
<name>A0A2I8EXS5_9BURK</name>
<dbReference type="Pfam" id="PF13493">
    <property type="entry name" value="DUF4118"/>
    <property type="match status" value="1"/>
</dbReference>
<dbReference type="GO" id="GO:0000160">
    <property type="term" value="P:phosphorelay signal transduction system"/>
    <property type="evidence" value="ECO:0007669"/>
    <property type="project" value="UniProtKB-KW"/>
</dbReference>
<reference evidence="14 16" key="2">
    <citation type="journal article" date="2022" name="Front. Microbiol.">
        <title>Identification and characterization of a novel class of self-sufficient cytochrome P450 hydroxylase involved in cyclohexanecarboxylate degradation in Paraburkholderia terrae strain KU-64.</title>
        <authorList>
            <person name="Yamamoto T."/>
            <person name="Hasegawa Y."/>
            <person name="Iwaki H."/>
        </authorList>
    </citation>
    <scope>NUCLEOTIDE SEQUENCE [LARGE SCALE GENOMIC DNA]</scope>
    <source>
        <strain evidence="14 16">KU-64</strain>
    </source>
</reference>
<keyword evidence="6" id="KW-0418">Kinase</keyword>
<dbReference type="Proteomes" id="UP000243502">
    <property type="component" value="Chromosome 3"/>
</dbReference>
<dbReference type="RefSeq" id="WP_042309442.1">
    <property type="nucleotide sequence ID" value="NZ_AP024957.1"/>
</dbReference>
<dbReference type="GO" id="GO:0016020">
    <property type="term" value="C:membrane"/>
    <property type="evidence" value="ECO:0007669"/>
    <property type="project" value="UniProtKB-SubCell"/>
</dbReference>
<gene>
    <name evidence="13" type="ORF">C2L65_30395</name>
    <name evidence="14" type="ORF">PTKU64_71330</name>
</gene>
<keyword evidence="8 11" id="KW-1133">Transmembrane helix</keyword>
<dbReference type="InterPro" id="IPR038318">
    <property type="entry name" value="KdpD_sf"/>
</dbReference>
<dbReference type="GO" id="GO:0016301">
    <property type="term" value="F:kinase activity"/>
    <property type="evidence" value="ECO:0007669"/>
    <property type="project" value="UniProtKB-KW"/>
</dbReference>
<evidence type="ECO:0000313" key="16">
    <source>
        <dbReference type="Proteomes" id="UP001319874"/>
    </source>
</evidence>
<feature type="domain" description="Sensor protein KdpD transmembrane" evidence="12">
    <location>
        <begin position="17"/>
        <end position="120"/>
    </location>
</feature>
<evidence type="ECO:0000256" key="3">
    <source>
        <dbReference type="ARBA" id="ARBA00022679"/>
    </source>
</evidence>
<organism evidence="13 15">
    <name type="scientific">Paraburkholderia terrae</name>
    <dbReference type="NCBI Taxonomy" id="311230"/>
    <lineage>
        <taxon>Bacteria</taxon>
        <taxon>Pseudomonadati</taxon>
        <taxon>Pseudomonadota</taxon>
        <taxon>Betaproteobacteria</taxon>
        <taxon>Burkholderiales</taxon>
        <taxon>Burkholderiaceae</taxon>
        <taxon>Paraburkholderia</taxon>
    </lineage>
</organism>
<evidence type="ECO:0000256" key="1">
    <source>
        <dbReference type="ARBA" id="ARBA00004141"/>
    </source>
</evidence>
<dbReference type="EMBL" id="CP026113">
    <property type="protein sequence ID" value="AUT64051.1"/>
    <property type="molecule type" value="Genomic_DNA"/>
</dbReference>
<keyword evidence="5" id="KW-0547">Nucleotide-binding</keyword>
<evidence type="ECO:0000256" key="5">
    <source>
        <dbReference type="ARBA" id="ARBA00022741"/>
    </source>
</evidence>
<evidence type="ECO:0000256" key="9">
    <source>
        <dbReference type="ARBA" id="ARBA00023012"/>
    </source>
</evidence>
<evidence type="ECO:0000256" key="8">
    <source>
        <dbReference type="ARBA" id="ARBA00022989"/>
    </source>
</evidence>
<keyword evidence="4 11" id="KW-0812">Transmembrane</keyword>
<comment type="subcellular location">
    <subcellularLocation>
        <location evidence="1">Membrane</location>
        <topology evidence="1">Multi-pass membrane protein</topology>
    </subcellularLocation>
</comment>
<proteinExistence type="predicted"/>
<protein>
    <submittedName>
        <fullName evidence="13">DUF4118 domain-containing protein</fullName>
    </submittedName>
</protein>
<evidence type="ECO:0000313" key="15">
    <source>
        <dbReference type="Proteomes" id="UP000243502"/>
    </source>
</evidence>
<evidence type="ECO:0000256" key="6">
    <source>
        <dbReference type="ARBA" id="ARBA00022777"/>
    </source>
</evidence>
<evidence type="ECO:0000256" key="2">
    <source>
        <dbReference type="ARBA" id="ARBA00022553"/>
    </source>
</evidence>
<evidence type="ECO:0000313" key="14">
    <source>
        <dbReference type="EMBL" id="BCZ83458.1"/>
    </source>
</evidence>
<feature type="transmembrane region" description="Helical" evidence="11">
    <location>
        <begin position="91"/>
        <end position="110"/>
    </location>
</feature>
<evidence type="ECO:0000256" key="4">
    <source>
        <dbReference type="ARBA" id="ARBA00022692"/>
    </source>
</evidence>
<accession>A0A2I8EXS5</accession>
<evidence type="ECO:0000256" key="11">
    <source>
        <dbReference type="SAM" id="Phobius"/>
    </source>
</evidence>
<keyword evidence="10 11" id="KW-0472">Membrane</keyword>
<dbReference type="GO" id="GO:0005524">
    <property type="term" value="F:ATP binding"/>
    <property type="evidence" value="ECO:0007669"/>
    <property type="project" value="UniProtKB-KW"/>
</dbReference>
<evidence type="ECO:0000256" key="7">
    <source>
        <dbReference type="ARBA" id="ARBA00022840"/>
    </source>
</evidence>
<evidence type="ECO:0000256" key="10">
    <source>
        <dbReference type="ARBA" id="ARBA00023136"/>
    </source>
</evidence>
<dbReference type="OrthoDB" id="8719061at2"/>
<dbReference type="EMBL" id="AP024957">
    <property type="protein sequence ID" value="BCZ83458.1"/>
    <property type="molecule type" value="Genomic_DNA"/>
</dbReference>
<evidence type="ECO:0000259" key="12">
    <source>
        <dbReference type="Pfam" id="PF13493"/>
    </source>
</evidence>
<keyword evidence="16" id="KW-1185">Reference proteome</keyword>
<sequence length="258" mass="28764">MQVNNARRWAPHGPRRWIVAAAALAVAAVVRLVLHPLLGPIMPGTAFLIAAVLIEYFCGLTPALVVMVSGLCLADYLFVPPYGRLDIFDQSDIALLVSYPLITLLVITLVERLRRSQFRAELLAAVAQSRYEMLLRHDNERVLARHATNEMHRMLHHIAQHSRELILIQALENKSFSAPDMDESAAFGSGSAIGEGIAPGPRHADVHDDDIQRISSGLSPGHYRIRFKSGERHWKPVDCVCERFTTHAGDFLVLRIED</sequence>
<dbReference type="KEGG" id="pter:C2L65_30395"/>
<keyword evidence="2" id="KW-0597">Phosphoprotein</keyword>
<evidence type="ECO:0000313" key="13">
    <source>
        <dbReference type="EMBL" id="AUT64051.1"/>
    </source>
</evidence>
<dbReference type="InterPro" id="IPR025201">
    <property type="entry name" value="KdpD_TM"/>
</dbReference>
<feature type="transmembrane region" description="Helical" evidence="11">
    <location>
        <begin position="46"/>
        <end position="79"/>
    </location>
</feature>
<keyword evidence="9" id="KW-0902">Two-component regulatory system</keyword>
<keyword evidence="7" id="KW-0067">ATP-binding</keyword>
<feature type="transmembrane region" description="Helical" evidence="11">
    <location>
        <begin position="17"/>
        <end position="34"/>
    </location>
</feature>
<reference evidence="13 15" key="1">
    <citation type="submission" date="2018-01" db="EMBL/GenBank/DDBJ databases">
        <title>Species boundaries and ecological features among Paraburkholderia terrae DSMZ17804T, P. hospita DSMZ17164T and P. caribensis DSMZ13236T.</title>
        <authorList>
            <person name="Pratama A.A."/>
        </authorList>
    </citation>
    <scope>NUCLEOTIDE SEQUENCE [LARGE SCALE GENOMIC DNA]</scope>
    <source>
        <strain evidence="13 15">DSM 17804</strain>
    </source>
</reference>
<dbReference type="Proteomes" id="UP001319874">
    <property type="component" value="Chromosome 3"/>
</dbReference>
<keyword evidence="3" id="KW-0808">Transferase</keyword>